<comment type="caution">
    <text evidence="2">The sequence shown here is derived from an EMBL/GenBank/DDBJ whole genome shotgun (WGS) entry which is preliminary data.</text>
</comment>
<dbReference type="EMBL" id="CAJJDN010000016">
    <property type="protein sequence ID" value="CAD8062176.1"/>
    <property type="molecule type" value="Genomic_DNA"/>
</dbReference>
<feature type="region of interest" description="Disordered" evidence="1">
    <location>
        <begin position="50"/>
        <end position="69"/>
    </location>
</feature>
<reference evidence="2" key="1">
    <citation type="submission" date="2021-01" db="EMBL/GenBank/DDBJ databases">
        <authorList>
            <consortium name="Genoscope - CEA"/>
            <person name="William W."/>
        </authorList>
    </citation>
    <scope>NUCLEOTIDE SEQUENCE</scope>
</reference>
<evidence type="ECO:0000256" key="1">
    <source>
        <dbReference type="SAM" id="MobiDB-lite"/>
    </source>
</evidence>
<dbReference type="AlphaFoldDB" id="A0A8S1LC10"/>
<keyword evidence="3" id="KW-1185">Reference proteome</keyword>
<gene>
    <name evidence="2" type="ORF">PSON_ATCC_30995.1.T0160209</name>
</gene>
<dbReference type="Proteomes" id="UP000692954">
    <property type="component" value="Unassembled WGS sequence"/>
</dbReference>
<organism evidence="2 3">
    <name type="scientific">Paramecium sonneborni</name>
    <dbReference type="NCBI Taxonomy" id="65129"/>
    <lineage>
        <taxon>Eukaryota</taxon>
        <taxon>Sar</taxon>
        <taxon>Alveolata</taxon>
        <taxon>Ciliophora</taxon>
        <taxon>Intramacronucleata</taxon>
        <taxon>Oligohymenophorea</taxon>
        <taxon>Peniculida</taxon>
        <taxon>Parameciidae</taxon>
        <taxon>Paramecium</taxon>
    </lineage>
</organism>
<dbReference type="OrthoDB" id="311964at2759"/>
<sequence length="198" mass="23549">MLHSYLHQNLAQLFLINYPQYYQYNLNGFLNTKITQQQQKREVEGVQTQVKVEDEGEGEEQQKKIFKNNNQENNDNKIQIFPGSSKNYYKNIGQKIVKFIVENFSQDFKVMNDSQIKQFIKISSQGFNRSSLQRLKKSKIARKILKLFFLNFQWVKPFITQHKAELDLYFRYNNQSYCSITKKTHSGGVNINQIKQEE</sequence>
<evidence type="ECO:0000313" key="2">
    <source>
        <dbReference type="EMBL" id="CAD8062176.1"/>
    </source>
</evidence>
<proteinExistence type="predicted"/>
<protein>
    <submittedName>
        <fullName evidence="2">Uncharacterized protein</fullName>
    </submittedName>
</protein>
<accession>A0A8S1LC10</accession>
<name>A0A8S1LC10_9CILI</name>
<evidence type="ECO:0000313" key="3">
    <source>
        <dbReference type="Proteomes" id="UP000692954"/>
    </source>
</evidence>